<dbReference type="EMBL" id="GEZM01050640">
    <property type="protein sequence ID" value="JAV75460.1"/>
    <property type="molecule type" value="Transcribed_RNA"/>
</dbReference>
<dbReference type="PANTHER" id="PTHR35970:SF1">
    <property type="entry name" value="SODIUM CHANNEL AND CLATHRIN LINKER 1"/>
    <property type="match status" value="1"/>
</dbReference>
<accession>A0A1Y1LWQ2</accession>
<feature type="coiled-coil region" evidence="1">
    <location>
        <begin position="408"/>
        <end position="499"/>
    </location>
</feature>
<evidence type="ECO:0000256" key="1">
    <source>
        <dbReference type="SAM" id="Coils"/>
    </source>
</evidence>
<dbReference type="PANTHER" id="PTHR35970">
    <property type="entry name" value="SODIUM CHANNEL AND CLATHRIN LINKER 1"/>
    <property type="match status" value="1"/>
</dbReference>
<dbReference type="EMBL" id="GEZM01050638">
    <property type="protein sequence ID" value="JAV75464.1"/>
    <property type="molecule type" value="Transcribed_RNA"/>
</dbReference>
<name>A0A1Y1LWQ2_PHOPY</name>
<dbReference type="GO" id="GO:0060271">
    <property type="term" value="P:cilium assembly"/>
    <property type="evidence" value="ECO:0007669"/>
    <property type="project" value="TreeGrafter"/>
</dbReference>
<protein>
    <recommendedName>
        <fullName evidence="3">Sodium channel and clathrin linker 1</fullName>
    </recommendedName>
</protein>
<reference evidence="2" key="1">
    <citation type="journal article" date="2016" name="Sci. Rep.">
        <title>Molecular characterization of firefly nuptial gifts: a multi-omics approach sheds light on postcopulatory sexual selection.</title>
        <authorList>
            <person name="Al-Wathiqui N."/>
            <person name="Fallon T.R."/>
            <person name="South A."/>
            <person name="Weng J.K."/>
            <person name="Lewis S.M."/>
        </authorList>
    </citation>
    <scope>NUCLEOTIDE SEQUENCE</scope>
</reference>
<organism evidence="2">
    <name type="scientific">Photinus pyralis</name>
    <name type="common">Common eastern firefly</name>
    <name type="synonym">Lampyris pyralis</name>
    <dbReference type="NCBI Taxonomy" id="7054"/>
    <lineage>
        <taxon>Eukaryota</taxon>
        <taxon>Metazoa</taxon>
        <taxon>Ecdysozoa</taxon>
        <taxon>Arthropoda</taxon>
        <taxon>Hexapoda</taxon>
        <taxon>Insecta</taxon>
        <taxon>Pterygota</taxon>
        <taxon>Neoptera</taxon>
        <taxon>Endopterygota</taxon>
        <taxon>Coleoptera</taxon>
        <taxon>Polyphaga</taxon>
        <taxon>Elateriformia</taxon>
        <taxon>Elateroidea</taxon>
        <taxon>Lampyridae</taxon>
        <taxon>Lampyrinae</taxon>
        <taxon>Photinus</taxon>
    </lineage>
</organism>
<feature type="coiled-coil region" evidence="1">
    <location>
        <begin position="125"/>
        <end position="152"/>
    </location>
</feature>
<evidence type="ECO:0008006" key="3">
    <source>
        <dbReference type="Google" id="ProtNLM"/>
    </source>
</evidence>
<feature type="coiled-coil region" evidence="1">
    <location>
        <begin position="12"/>
        <end position="39"/>
    </location>
</feature>
<dbReference type="EMBL" id="GEZM01050642">
    <property type="protein sequence ID" value="JAV75457.1"/>
    <property type="molecule type" value="Transcribed_RNA"/>
</dbReference>
<feature type="coiled-coil region" evidence="1">
    <location>
        <begin position="178"/>
        <end position="205"/>
    </location>
</feature>
<dbReference type="EMBL" id="GEZM01050645">
    <property type="protein sequence ID" value="JAV75448.1"/>
    <property type="molecule type" value="Transcribed_RNA"/>
</dbReference>
<evidence type="ECO:0000313" key="2">
    <source>
        <dbReference type="EMBL" id="JAV75457.1"/>
    </source>
</evidence>
<dbReference type="AlphaFoldDB" id="A0A1Y1LWQ2"/>
<dbReference type="GO" id="GO:0005814">
    <property type="term" value="C:centriole"/>
    <property type="evidence" value="ECO:0007669"/>
    <property type="project" value="TreeGrafter"/>
</dbReference>
<dbReference type="GO" id="GO:0045162">
    <property type="term" value="P:clustering of voltage-gated sodium channels"/>
    <property type="evidence" value="ECO:0007669"/>
    <property type="project" value="InterPro"/>
</dbReference>
<keyword evidence="1" id="KW-0175">Coiled coil</keyword>
<sequence length="510" mass="59331">MEKDYGYLTPLIQEYEVAIETLTNQLQFYAHEQERLRAEITTLIKENKALSVAIREVVDAKAQFEVTDKQNLENCLVHNLKNQLSLTLQEKETVVLLWQNSLKNIDHLEEELNLFAGKSHGFISKAQVRQMKQSYEKEIQHLEEQLTNSHTKIQTILKTSSQTIDQKRAELEKAISFQQTTTEQMNRLENEVKKLESKIRDSTRIRDKLQVSLEMKDNIIQEMKAKERTAKEKVTEAVQIVETALFEKDAAVFRESQAREEAARISKILSELMDKADARLKNEVEAVQQVCDIKLKETQTSVGSLKEELNEKNLQLQKSTYDCKLLENEVEKAKKGNLFVDESHTSKLLVLEKNLESTFQKLLLSEKKLLKVQAEKESLKLDMEQMGESYQNDIKTRDAEQLSLKNERRLLQKQLKMCNENLQLATDNIKKLKSKLDAVERNGKAVQSKLQSYLEMQINLNKKWKEEVHGVLRKYEAQVTDLKNNNKYLRNKLKQTINRLLNRNATDSHN</sequence>
<dbReference type="InterPro" id="IPR038911">
    <property type="entry name" value="SCLT1"/>
</dbReference>
<proteinExistence type="predicted"/>